<reference evidence="3 4" key="1">
    <citation type="submission" date="2022-10" db="EMBL/GenBank/DDBJ databases">
        <title>Paucibacter sp. hw1 Genome sequencing.</title>
        <authorList>
            <person name="Park S."/>
        </authorList>
    </citation>
    <scope>NUCLEOTIDE SEQUENCE [LARGE SCALE GENOMIC DNA]</scope>
    <source>
        <strain evidence="4">hw1</strain>
    </source>
</reference>
<dbReference type="EMBL" id="JAQQXT010000003">
    <property type="protein sequence ID" value="MDC8771019.1"/>
    <property type="molecule type" value="Genomic_DNA"/>
</dbReference>
<dbReference type="Proteomes" id="UP001221189">
    <property type="component" value="Unassembled WGS sequence"/>
</dbReference>
<feature type="compositionally biased region" description="Basic and acidic residues" evidence="1">
    <location>
        <begin position="53"/>
        <end position="70"/>
    </location>
</feature>
<sequence length="218" mass="23765">MKKLFLLSCCAGLCAALPAQAQDAKVSKEREALRRTQSALKAAQEQQSSLTAEKAKLEQEKLSAEQEAGKARAQASGQASKLKGLEQQLQKLQADLQASEAAKSALEAAAGTREKELQQQLLAARRESAERQQAVQVTARLLERSTQALQDAEAKNRKLFAVGEEAIKRYLSRTPSEITGINDPLFGFNDIRLENVAEDLRGQMDAQRVITTAQSSSK</sequence>
<evidence type="ECO:0000256" key="1">
    <source>
        <dbReference type="SAM" id="MobiDB-lite"/>
    </source>
</evidence>
<feature type="signal peptide" evidence="2">
    <location>
        <begin position="1"/>
        <end position="21"/>
    </location>
</feature>
<evidence type="ECO:0000313" key="4">
    <source>
        <dbReference type="Proteomes" id="UP001221189"/>
    </source>
</evidence>
<keyword evidence="2" id="KW-0732">Signal</keyword>
<proteinExistence type="predicted"/>
<feature type="region of interest" description="Disordered" evidence="1">
    <location>
        <begin position="37"/>
        <end position="79"/>
    </location>
</feature>
<organism evidence="3 4">
    <name type="scientific">Roseateles albus</name>
    <dbReference type="NCBI Taxonomy" id="2987525"/>
    <lineage>
        <taxon>Bacteria</taxon>
        <taxon>Pseudomonadati</taxon>
        <taxon>Pseudomonadota</taxon>
        <taxon>Betaproteobacteria</taxon>
        <taxon>Burkholderiales</taxon>
        <taxon>Sphaerotilaceae</taxon>
        <taxon>Roseateles</taxon>
    </lineage>
</organism>
<accession>A0ABT5KBS5</accession>
<gene>
    <name evidence="3" type="ORF">PRZ03_05495</name>
</gene>
<name>A0ABT5KBS5_9BURK</name>
<feature type="compositionally biased region" description="Polar residues" evidence="1">
    <location>
        <begin position="37"/>
        <end position="51"/>
    </location>
</feature>
<comment type="caution">
    <text evidence="3">The sequence shown here is derived from an EMBL/GenBank/DDBJ whole genome shotgun (WGS) entry which is preliminary data.</text>
</comment>
<evidence type="ECO:0000256" key="2">
    <source>
        <dbReference type="SAM" id="SignalP"/>
    </source>
</evidence>
<evidence type="ECO:0000313" key="3">
    <source>
        <dbReference type="EMBL" id="MDC8771019.1"/>
    </source>
</evidence>
<feature type="chain" id="PRO_5045447686" description="DNA repair protein" evidence="2">
    <location>
        <begin position="22"/>
        <end position="218"/>
    </location>
</feature>
<protein>
    <recommendedName>
        <fullName evidence="5">DNA repair protein</fullName>
    </recommendedName>
</protein>
<keyword evidence="4" id="KW-1185">Reference proteome</keyword>
<evidence type="ECO:0008006" key="5">
    <source>
        <dbReference type="Google" id="ProtNLM"/>
    </source>
</evidence>